<dbReference type="Proteomes" id="UP000239485">
    <property type="component" value="Unassembled WGS sequence"/>
</dbReference>
<gene>
    <name evidence="1" type="ORF">CLV92_102191</name>
</gene>
<sequence length="33" mass="3765">MNRQTRRLGTHFPHLSNVKNPDIPGLFYIIASA</sequence>
<organism evidence="1 2">
    <name type="scientific">Kineococcus xinjiangensis</name>
    <dbReference type="NCBI Taxonomy" id="512762"/>
    <lineage>
        <taxon>Bacteria</taxon>
        <taxon>Bacillati</taxon>
        <taxon>Actinomycetota</taxon>
        <taxon>Actinomycetes</taxon>
        <taxon>Kineosporiales</taxon>
        <taxon>Kineosporiaceae</taxon>
        <taxon>Kineococcus</taxon>
    </lineage>
</organism>
<evidence type="ECO:0000313" key="2">
    <source>
        <dbReference type="Proteomes" id="UP000239485"/>
    </source>
</evidence>
<protein>
    <submittedName>
        <fullName evidence="1">Uncharacterized protein</fullName>
    </submittedName>
</protein>
<dbReference type="AlphaFoldDB" id="A0A2S6IV03"/>
<accession>A0A2S6IV03</accession>
<proteinExistence type="predicted"/>
<name>A0A2S6IV03_9ACTN</name>
<evidence type="ECO:0000313" key="1">
    <source>
        <dbReference type="EMBL" id="PPK98038.1"/>
    </source>
</evidence>
<reference evidence="1 2" key="1">
    <citation type="submission" date="2018-02" db="EMBL/GenBank/DDBJ databases">
        <title>Genomic Encyclopedia of Archaeal and Bacterial Type Strains, Phase II (KMG-II): from individual species to whole genera.</title>
        <authorList>
            <person name="Goeker M."/>
        </authorList>
    </citation>
    <scope>NUCLEOTIDE SEQUENCE [LARGE SCALE GENOMIC DNA]</scope>
    <source>
        <strain evidence="1 2">DSM 22857</strain>
    </source>
</reference>
<keyword evidence="2" id="KW-1185">Reference proteome</keyword>
<dbReference type="EMBL" id="PTJD01000002">
    <property type="protein sequence ID" value="PPK98038.1"/>
    <property type="molecule type" value="Genomic_DNA"/>
</dbReference>
<comment type="caution">
    <text evidence="1">The sequence shown here is derived from an EMBL/GenBank/DDBJ whole genome shotgun (WGS) entry which is preliminary data.</text>
</comment>